<dbReference type="Pfam" id="PF00990">
    <property type="entry name" value="GGDEF"/>
    <property type="match status" value="1"/>
</dbReference>
<proteinExistence type="predicted"/>
<feature type="domain" description="PAS" evidence="1">
    <location>
        <begin position="30"/>
        <end position="94"/>
    </location>
</feature>
<dbReference type="NCBIfam" id="TIGR00254">
    <property type="entry name" value="GGDEF"/>
    <property type="match status" value="1"/>
</dbReference>
<protein>
    <recommendedName>
        <fullName evidence="7">Diguanylate cyclase</fullName>
    </recommendedName>
</protein>
<feature type="domain" description="EAL" evidence="3">
    <location>
        <begin position="459"/>
        <end position="709"/>
    </location>
</feature>
<feature type="domain" description="PAC" evidence="2">
    <location>
        <begin position="228"/>
        <end position="278"/>
    </location>
</feature>
<dbReference type="PROSITE" id="PS50113">
    <property type="entry name" value="PAC"/>
    <property type="match status" value="1"/>
</dbReference>
<evidence type="ECO:0000313" key="6">
    <source>
        <dbReference type="Proteomes" id="UP000620633"/>
    </source>
</evidence>
<evidence type="ECO:0000259" key="1">
    <source>
        <dbReference type="PROSITE" id="PS50112"/>
    </source>
</evidence>
<dbReference type="InterPro" id="IPR000160">
    <property type="entry name" value="GGDEF_dom"/>
</dbReference>
<dbReference type="SUPFAM" id="SSF55073">
    <property type="entry name" value="Nucleotide cyclase"/>
    <property type="match status" value="1"/>
</dbReference>
<gene>
    <name evidence="5" type="ORF">GCM10008961_21410</name>
</gene>
<dbReference type="NCBIfam" id="TIGR00229">
    <property type="entry name" value="sensory_box"/>
    <property type="match status" value="2"/>
</dbReference>
<dbReference type="SUPFAM" id="SSF141868">
    <property type="entry name" value="EAL domain-like"/>
    <property type="match status" value="1"/>
</dbReference>
<dbReference type="SMART" id="SM00091">
    <property type="entry name" value="PAS"/>
    <property type="match status" value="2"/>
</dbReference>
<dbReference type="PROSITE" id="PS50112">
    <property type="entry name" value="PAS"/>
    <property type="match status" value="2"/>
</dbReference>
<dbReference type="InterPro" id="IPR000700">
    <property type="entry name" value="PAS-assoc_C"/>
</dbReference>
<dbReference type="InterPro" id="IPR013656">
    <property type="entry name" value="PAS_4"/>
</dbReference>
<dbReference type="CDD" id="cd00130">
    <property type="entry name" value="PAS"/>
    <property type="match status" value="2"/>
</dbReference>
<dbReference type="SMART" id="SM00086">
    <property type="entry name" value="PAC"/>
    <property type="match status" value="2"/>
</dbReference>
<dbReference type="Gene3D" id="3.30.450.20">
    <property type="entry name" value="PAS domain"/>
    <property type="match status" value="2"/>
</dbReference>
<sequence>MTRPSGSSSFLRAARTPVLRAGDAGLADAVLDTTDTLVVVLDPAGRVVRFNPACERLSGLSFGQVRGQVLWPLVLEDDEAAGVQQMFARLLAGETSARHENHWRDVHGDRRVILWSNKTLLDWRGRPSLVVATGVDVTAERRAQAAQHELETRFRALFERSADGLVLIDPHDPDVPWRIVDCNEAFCRMNGYDQEDLIGASIDLLHPYPMMAQEGAELLQWIREEQPVHGEGAHLHRNGTVFPIESASSIVTVGGREMILGQDRDISARKRADEQLRELAAQLAFDAQHDALTGLPNRTLLLDRLQLELRRATRSGHAVAVIFLDLDGFKRVNDMLGHAVGDDLLREVAARLQGCLRPADTVARLGGDEFVAVIPDLPGREEAARVARRLQEALAPVVQMNGQQINVQSSVGVAIYPPDSSLPANLLRQADMAMYQAKRAGKNGIEFFAPNLDVAAHSQMHIEVRLRRALQENLMHLHYQPQVDVQTGELLGFEALLRWTDAHLGTVPPGRFIPVAEETGLIVPLGRWVLNEACRQVAEWGLTVPVAVNVSALEVAREDFVETVTGTLARHGLSGGNLKLELTERLAVRDLHRAARHLSQLRALGIQLSLDDFGTGQSSVSTLLQLPMDELKLDRSLIMGVADSPADQRVVGALLGLARGLNLNVIVEGVETEEQYRVLRDMNCGAVQGYLTGRPGPPDVWAERIRPHQKPGLR</sequence>
<dbReference type="Gene3D" id="3.30.70.270">
    <property type="match status" value="1"/>
</dbReference>
<evidence type="ECO:0008006" key="7">
    <source>
        <dbReference type="Google" id="ProtNLM"/>
    </source>
</evidence>
<accession>A0ABQ2SHG0</accession>
<evidence type="ECO:0000259" key="3">
    <source>
        <dbReference type="PROSITE" id="PS50883"/>
    </source>
</evidence>
<reference evidence="6" key="1">
    <citation type="journal article" date="2019" name="Int. J. Syst. Evol. Microbiol.">
        <title>The Global Catalogue of Microorganisms (GCM) 10K type strain sequencing project: providing services to taxonomists for standard genome sequencing and annotation.</title>
        <authorList>
            <consortium name="The Broad Institute Genomics Platform"/>
            <consortium name="The Broad Institute Genome Sequencing Center for Infectious Disease"/>
            <person name="Wu L."/>
            <person name="Ma J."/>
        </authorList>
    </citation>
    <scope>NUCLEOTIDE SEQUENCE [LARGE SCALE GENOMIC DNA]</scope>
    <source>
        <strain evidence="6">JCM 31406</strain>
    </source>
</reference>
<dbReference type="InterPro" id="IPR043128">
    <property type="entry name" value="Rev_trsase/Diguanyl_cyclase"/>
</dbReference>
<dbReference type="Proteomes" id="UP000620633">
    <property type="component" value="Unassembled WGS sequence"/>
</dbReference>
<dbReference type="InterPro" id="IPR029787">
    <property type="entry name" value="Nucleotide_cyclase"/>
</dbReference>
<evidence type="ECO:0000259" key="2">
    <source>
        <dbReference type="PROSITE" id="PS50113"/>
    </source>
</evidence>
<dbReference type="PROSITE" id="PS50883">
    <property type="entry name" value="EAL"/>
    <property type="match status" value="1"/>
</dbReference>
<dbReference type="Pfam" id="PF08448">
    <property type="entry name" value="PAS_4"/>
    <property type="match status" value="1"/>
</dbReference>
<feature type="domain" description="PAS" evidence="1">
    <location>
        <begin position="150"/>
        <end position="207"/>
    </location>
</feature>
<dbReference type="RefSeq" id="WP_189101628.1">
    <property type="nucleotide sequence ID" value="NZ_BMQO01000009.1"/>
</dbReference>
<dbReference type="PANTHER" id="PTHR44757">
    <property type="entry name" value="DIGUANYLATE CYCLASE DGCP"/>
    <property type="match status" value="1"/>
</dbReference>
<dbReference type="InterPro" id="IPR052155">
    <property type="entry name" value="Biofilm_reg_signaling"/>
</dbReference>
<dbReference type="SMART" id="SM00267">
    <property type="entry name" value="GGDEF"/>
    <property type="match status" value="1"/>
</dbReference>
<feature type="domain" description="GGDEF" evidence="4">
    <location>
        <begin position="317"/>
        <end position="450"/>
    </location>
</feature>
<dbReference type="InterPro" id="IPR001633">
    <property type="entry name" value="EAL_dom"/>
</dbReference>
<dbReference type="Gene3D" id="3.20.20.450">
    <property type="entry name" value="EAL domain"/>
    <property type="match status" value="1"/>
</dbReference>
<name>A0ABQ2SHG0_9DEIO</name>
<evidence type="ECO:0000313" key="5">
    <source>
        <dbReference type="EMBL" id="GGS29458.1"/>
    </source>
</evidence>
<dbReference type="PANTHER" id="PTHR44757:SF2">
    <property type="entry name" value="BIOFILM ARCHITECTURE MAINTENANCE PROTEIN MBAA"/>
    <property type="match status" value="1"/>
</dbReference>
<dbReference type="Pfam" id="PF13188">
    <property type="entry name" value="PAS_8"/>
    <property type="match status" value="1"/>
</dbReference>
<dbReference type="SUPFAM" id="SSF55785">
    <property type="entry name" value="PYP-like sensor domain (PAS domain)"/>
    <property type="match status" value="2"/>
</dbReference>
<evidence type="ECO:0000259" key="4">
    <source>
        <dbReference type="PROSITE" id="PS50887"/>
    </source>
</evidence>
<dbReference type="EMBL" id="BMQO01000009">
    <property type="protein sequence ID" value="GGS29458.1"/>
    <property type="molecule type" value="Genomic_DNA"/>
</dbReference>
<dbReference type="Pfam" id="PF00563">
    <property type="entry name" value="EAL"/>
    <property type="match status" value="1"/>
</dbReference>
<dbReference type="InterPro" id="IPR000014">
    <property type="entry name" value="PAS"/>
</dbReference>
<dbReference type="SMART" id="SM00052">
    <property type="entry name" value="EAL"/>
    <property type="match status" value="1"/>
</dbReference>
<dbReference type="InterPro" id="IPR035919">
    <property type="entry name" value="EAL_sf"/>
</dbReference>
<dbReference type="InterPro" id="IPR035965">
    <property type="entry name" value="PAS-like_dom_sf"/>
</dbReference>
<dbReference type="InterPro" id="IPR001610">
    <property type="entry name" value="PAC"/>
</dbReference>
<dbReference type="CDD" id="cd01949">
    <property type="entry name" value="GGDEF"/>
    <property type="match status" value="1"/>
</dbReference>
<organism evidence="5 6">
    <name type="scientific">Deinococcus knuensis</name>
    <dbReference type="NCBI Taxonomy" id="1837380"/>
    <lineage>
        <taxon>Bacteria</taxon>
        <taxon>Thermotogati</taxon>
        <taxon>Deinococcota</taxon>
        <taxon>Deinococci</taxon>
        <taxon>Deinococcales</taxon>
        <taxon>Deinococcaceae</taxon>
        <taxon>Deinococcus</taxon>
    </lineage>
</organism>
<dbReference type="PROSITE" id="PS50887">
    <property type="entry name" value="GGDEF"/>
    <property type="match status" value="1"/>
</dbReference>
<dbReference type="CDD" id="cd01948">
    <property type="entry name" value="EAL"/>
    <property type="match status" value="1"/>
</dbReference>
<comment type="caution">
    <text evidence="5">The sequence shown here is derived from an EMBL/GenBank/DDBJ whole genome shotgun (WGS) entry which is preliminary data.</text>
</comment>
<keyword evidence="6" id="KW-1185">Reference proteome</keyword>